<dbReference type="InterPro" id="IPR016024">
    <property type="entry name" value="ARM-type_fold"/>
</dbReference>
<keyword evidence="2" id="KW-1185">Reference proteome</keyword>
<dbReference type="AlphaFoldDB" id="A0ABD1GWL5"/>
<dbReference type="EMBL" id="JBEAFC010000007">
    <property type="protein sequence ID" value="KAL1548548.1"/>
    <property type="molecule type" value="Genomic_DNA"/>
</dbReference>
<evidence type="ECO:0000313" key="1">
    <source>
        <dbReference type="EMBL" id="KAL1548548.1"/>
    </source>
</evidence>
<protein>
    <submittedName>
        <fullName evidence="1">Calcium-binding protein 39-like isoform X2</fullName>
    </submittedName>
</protein>
<name>A0ABD1GWL5_SALDI</name>
<dbReference type="InterPro" id="IPR011989">
    <property type="entry name" value="ARM-like"/>
</dbReference>
<accession>A0ABD1GWL5</accession>
<dbReference type="Proteomes" id="UP001567538">
    <property type="component" value="Unassembled WGS sequence"/>
</dbReference>
<dbReference type="SUPFAM" id="SSF48371">
    <property type="entry name" value="ARM repeat"/>
    <property type="match status" value="1"/>
</dbReference>
<sequence length="120" mass="13814">MIDSIAAAEVKSLDKARKNLVHGWCILLKKKVDSVNCCEHYMEKHLDVLVVCYHTIIVFLYLHFDVASDAFSTFKDLMTKHPTAVSEYLMTTHYTMSSLSFHHMKVMMTLLKVFVANLET</sequence>
<evidence type="ECO:0000313" key="2">
    <source>
        <dbReference type="Proteomes" id="UP001567538"/>
    </source>
</evidence>
<organism evidence="1 2">
    <name type="scientific">Salvia divinorum</name>
    <name type="common">Maria pastora</name>
    <name type="synonym">Diviner's sage</name>
    <dbReference type="NCBI Taxonomy" id="28513"/>
    <lineage>
        <taxon>Eukaryota</taxon>
        <taxon>Viridiplantae</taxon>
        <taxon>Streptophyta</taxon>
        <taxon>Embryophyta</taxon>
        <taxon>Tracheophyta</taxon>
        <taxon>Spermatophyta</taxon>
        <taxon>Magnoliopsida</taxon>
        <taxon>eudicotyledons</taxon>
        <taxon>Gunneridae</taxon>
        <taxon>Pentapetalae</taxon>
        <taxon>asterids</taxon>
        <taxon>lamiids</taxon>
        <taxon>Lamiales</taxon>
        <taxon>Lamiaceae</taxon>
        <taxon>Nepetoideae</taxon>
        <taxon>Mentheae</taxon>
        <taxon>Salviinae</taxon>
        <taxon>Salvia</taxon>
        <taxon>Salvia subgen. Calosphace</taxon>
    </lineage>
</organism>
<dbReference type="Gene3D" id="1.25.10.10">
    <property type="entry name" value="Leucine-rich Repeat Variant"/>
    <property type="match status" value="1"/>
</dbReference>
<reference evidence="1 2" key="1">
    <citation type="submission" date="2024-06" db="EMBL/GenBank/DDBJ databases">
        <title>A chromosome level genome sequence of Diviner's sage (Salvia divinorum).</title>
        <authorList>
            <person name="Ford S.A."/>
            <person name="Ro D.-K."/>
            <person name="Ness R.W."/>
            <person name="Phillips M.A."/>
        </authorList>
    </citation>
    <scope>NUCLEOTIDE SEQUENCE [LARGE SCALE GENOMIC DNA]</scope>
    <source>
        <strain evidence="1">SAF-2024a</strain>
        <tissue evidence="1">Leaf</tissue>
    </source>
</reference>
<gene>
    <name evidence="1" type="ORF">AAHA92_16766</name>
</gene>
<comment type="caution">
    <text evidence="1">The sequence shown here is derived from an EMBL/GenBank/DDBJ whole genome shotgun (WGS) entry which is preliminary data.</text>
</comment>
<proteinExistence type="predicted"/>